<sequence length="231" mass="26172">MPCQRKGAPTVVPWISVREFYWVQSSLFSDDNESVREAYERVLVWQARLGTKTPIAIECTINLIEAKLADNGQLKENHLAKLFSLALVRSITLITHSMQSGGALTPMQVLARQSGIPEWIVQFRHDTSHSVGSPSFSLAKAGVYFMISWLKDNFWDVYVPQPVSAIDEPLDYSAEDDIRDLLLAFQQQQFQTFLSGQGPSKKLKKTLKKLTDRLKSEDSRSVLFCQMKLCT</sequence>
<dbReference type="InterPro" id="IPR007174">
    <property type="entry name" value="Las1"/>
</dbReference>
<dbReference type="EMBL" id="JAIZAY010000016">
    <property type="protein sequence ID" value="KAJ8027531.1"/>
    <property type="molecule type" value="Genomic_DNA"/>
</dbReference>
<dbReference type="GO" id="GO:0000470">
    <property type="term" value="P:maturation of LSU-rRNA"/>
    <property type="evidence" value="ECO:0007669"/>
    <property type="project" value="TreeGrafter"/>
</dbReference>
<keyword evidence="2" id="KW-1185">Reference proteome</keyword>
<organism evidence="1 2">
    <name type="scientific">Holothuria leucospilota</name>
    <name type="common">Black long sea cucumber</name>
    <name type="synonym">Mertensiothuria leucospilota</name>
    <dbReference type="NCBI Taxonomy" id="206669"/>
    <lineage>
        <taxon>Eukaryota</taxon>
        <taxon>Metazoa</taxon>
        <taxon>Echinodermata</taxon>
        <taxon>Eleutherozoa</taxon>
        <taxon>Echinozoa</taxon>
        <taxon>Holothuroidea</taxon>
        <taxon>Aspidochirotacea</taxon>
        <taxon>Aspidochirotida</taxon>
        <taxon>Holothuriidae</taxon>
        <taxon>Holothuria</taxon>
    </lineage>
</organism>
<dbReference type="Pfam" id="PF04031">
    <property type="entry name" value="Las1"/>
    <property type="match status" value="1"/>
</dbReference>
<reference evidence="1" key="1">
    <citation type="submission" date="2021-10" db="EMBL/GenBank/DDBJ databases">
        <title>Tropical sea cucumber genome reveals ecological adaptation and Cuvierian tubules defense mechanism.</title>
        <authorList>
            <person name="Chen T."/>
        </authorList>
    </citation>
    <scope>NUCLEOTIDE SEQUENCE</scope>
    <source>
        <strain evidence="1">Nanhai2018</strain>
        <tissue evidence="1">Muscle</tissue>
    </source>
</reference>
<dbReference type="OrthoDB" id="10263222at2759"/>
<dbReference type="GO" id="GO:0000460">
    <property type="term" value="P:maturation of 5.8S rRNA"/>
    <property type="evidence" value="ECO:0007669"/>
    <property type="project" value="TreeGrafter"/>
</dbReference>
<proteinExistence type="predicted"/>
<comment type="caution">
    <text evidence="1">The sequence shown here is derived from an EMBL/GenBank/DDBJ whole genome shotgun (WGS) entry which is preliminary data.</text>
</comment>
<evidence type="ECO:0000313" key="1">
    <source>
        <dbReference type="EMBL" id="KAJ8027531.1"/>
    </source>
</evidence>
<dbReference type="PANTHER" id="PTHR15002">
    <property type="entry name" value="RIBOSOMAL BIOGENESIS PROTEIN LAS1L"/>
    <property type="match status" value="1"/>
</dbReference>
<dbReference type="Proteomes" id="UP001152320">
    <property type="component" value="Chromosome 16"/>
</dbReference>
<dbReference type="GO" id="GO:0004519">
    <property type="term" value="F:endonuclease activity"/>
    <property type="evidence" value="ECO:0007669"/>
    <property type="project" value="InterPro"/>
</dbReference>
<name>A0A9Q1BJ43_HOLLE</name>
<dbReference type="GO" id="GO:0090730">
    <property type="term" value="C:Las1 complex"/>
    <property type="evidence" value="ECO:0007669"/>
    <property type="project" value="InterPro"/>
</dbReference>
<accession>A0A9Q1BJ43</accession>
<protein>
    <submittedName>
        <fullName evidence="1">Ribosomal biogenesis protein LAS1L</fullName>
    </submittedName>
</protein>
<dbReference type="AlphaFoldDB" id="A0A9Q1BJ43"/>
<dbReference type="PANTHER" id="PTHR15002:SF0">
    <property type="entry name" value="RIBOSOMAL BIOGENESIS PROTEIN LAS1L"/>
    <property type="match status" value="1"/>
</dbReference>
<evidence type="ECO:0000313" key="2">
    <source>
        <dbReference type="Proteomes" id="UP001152320"/>
    </source>
</evidence>
<gene>
    <name evidence="1" type="ORF">HOLleu_32697</name>
</gene>
<dbReference type="GO" id="GO:0030687">
    <property type="term" value="C:preribosome, large subunit precursor"/>
    <property type="evidence" value="ECO:0007669"/>
    <property type="project" value="TreeGrafter"/>
</dbReference>